<proteinExistence type="predicted"/>
<keyword evidence="1" id="KW-0472">Membrane</keyword>
<dbReference type="WBParaSite" id="Hba_01204">
    <property type="protein sequence ID" value="Hba_01204"/>
    <property type="gene ID" value="Hba_01204"/>
</dbReference>
<organism evidence="2 3">
    <name type="scientific">Heterorhabditis bacteriophora</name>
    <name type="common">Entomopathogenic nematode worm</name>
    <dbReference type="NCBI Taxonomy" id="37862"/>
    <lineage>
        <taxon>Eukaryota</taxon>
        <taxon>Metazoa</taxon>
        <taxon>Ecdysozoa</taxon>
        <taxon>Nematoda</taxon>
        <taxon>Chromadorea</taxon>
        <taxon>Rhabditida</taxon>
        <taxon>Rhabditina</taxon>
        <taxon>Rhabditomorpha</taxon>
        <taxon>Strongyloidea</taxon>
        <taxon>Heterorhabditidae</taxon>
        <taxon>Heterorhabditis</taxon>
    </lineage>
</organism>
<reference evidence="3" key="1">
    <citation type="submission" date="2016-11" db="UniProtKB">
        <authorList>
            <consortium name="WormBaseParasite"/>
        </authorList>
    </citation>
    <scope>IDENTIFICATION</scope>
</reference>
<keyword evidence="2" id="KW-1185">Reference proteome</keyword>
<dbReference type="AlphaFoldDB" id="A0A1I7W974"/>
<accession>A0A1I7W974</accession>
<keyword evidence="1" id="KW-0812">Transmembrane</keyword>
<keyword evidence="1" id="KW-1133">Transmembrane helix</keyword>
<sequence length="108" mass="12093">MSAGGDTNMARHSVESIKLVTLESVVIYIGLETGLLSLILCFKLCLDRYVQYNLAEVFSFGYNFIFVLAVAIQACENNKLLNDEYLLFSLTRDILIENSYPAVKISSN</sequence>
<protein>
    <submittedName>
        <fullName evidence="3">7TM_GPCR_Srx domain-containing protein</fullName>
    </submittedName>
</protein>
<feature type="transmembrane region" description="Helical" evidence="1">
    <location>
        <begin position="25"/>
        <end position="46"/>
    </location>
</feature>
<feature type="transmembrane region" description="Helical" evidence="1">
    <location>
        <begin position="53"/>
        <end position="72"/>
    </location>
</feature>
<dbReference type="Proteomes" id="UP000095283">
    <property type="component" value="Unplaced"/>
</dbReference>
<evidence type="ECO:0000313" key="2">
    <source>
        <dbReference type="Proteomes" id="UP000095283"/>
    </source>
</evidence>
<name>A0A1I7W974_HETBA</name>
<evidence type="ECO:0000313" key="3">
    <source>
        <dbReference type="WBParaSite" id="Hba_01204"/>
    </source>
</evidence>
<evidence type="ECO:0000256" key="1">
    <source>
        <dbReference type="SAM" id="Phobius"/>
    </source>
</evidence>